<organism evidence="4 5">
    <name type="scientific">Erythranthe guttata</name>
    <name type="common">Yellow monkey flower</name>
    <name type="synonym">Mimulus guttatus</name>
    <dbReference type="NCBI Taxonomy" id="4155"/>
    <lineage>
        <taxon>Eukaryota</taxon>
        <taxon>Viridiplantae</taxon>
        <taxon>Streptophyta</taxon>
        <taxon>Embryophyta</taxon>
        <taxon>Tracheophyta</taxon>
        <taxon>Spermatophyta</taxon>
        <taxon>Magnoliopsida</taxon>
        <taxon>eudicotyledons</taxon>
        <taxon>Gunneridae</taxon>
        <taxon>Pentapetalae</taxon>
        <taxon>asterids</taxon>
        <taxon>lamiids</taxon>
        <taxon>Lamiales</taxon>
        <taxon>Phrymaceae</taxon>
        <taxon>Erythranthe</taxon>
    </lineage>
</organism>
<feature type="repeat" description="PPR" evidence="3">
    <location>
        <begin position="219"/>
        <end position="253"/>
    </location>
</feature>
<evidence type="ECO:0000256" key="3">
    <source>
        <dbReference type="PROSITE-ProRule" id="PRU00708"/>
    </source>
</evidence>
<keyword evidence="5" id="KW-1185">Reference proteome</keyword>
<evidence type="ECO:0000313" key="4">
    <source>
        <dbReference type="EMBL" id="EYU24284.1"/>
    </source>
</evidence>
<sequence>MRPPIRARIPFSRPPSAAAHRRCPKDDDENFIAMLNDVARSKQSWTIALDNPTISARLTPLHIEGFILHNLHDSRLALRFFNFLGLHKNFRHSTASFCLLAHSLVQSRLYWPASSLLQTLLDREQNHRSAVVFRTLFDCYKRFDFYSAYAFDLLIQSYVQSRKVLDSVVVVKSMKECGLFPEVRTVSAVLNGLIRIRRSDMVLVLFDEMFVGNDGLRPDVYVYTAVIRSLCELKDYDRAKEIISSVEKNGDCKLNVVAYNVLIHGLCKSGRVWEAVEIKKTLGFKSLKADVVTYCTLVLGLCRVDEFGLARDLVNEMVGYGIVPSEEALSSVVDGIRKKGEVGEAYDLIDKVGKLGAMPNIYVCNAMIHSLCKDGKLEEADLLFLKMEKKGLLVNDVSYNIIIHSFCKRRKVDESVSVLGKMLGAGIEPTVYPYNMLISGQCKLGKLSEARALFASDSSGNEAGLLFSTHHLILLPPVILDSKTQRRCRQSQI</sequence>
<reference evidence="4 5" key="1">
    <citation type="journal article" date="2013" name="Proc. Natl. Acad. Sci. U.S.A.">
        <title>Fine-scale variation in meiotic recombination in Mimulus inferred from population shotgun sequencing.</title>
        <authorList>
            <person name="Hellsten U."/>
            <person name="Wright K.M."/>
            <person name="Jenkins J."/>
            <person name="Shu S."/>
            <person name="Yuan Y."/>
            <person name="Wessler S.R."/>
            <person name="Schmutz J."/>
            <person name="Willis J.H."/>
            <person name="Rokhsar D.S."/>
        </authorList>
    </citation>
    <scope>NUCLEOTIDE SEQUENCE [LARGE SCALE GENOMIC DNA]</scope>
    <source>
        <strain evidence="5">cv. DUN x IM62</strain>
    </source>
</reference>
<proteinExistence type="inferred from homology"/>
<dbReference type="KEGG" id="egt:105972689"/>
<dbReference type="Proteomes" id="UP000030748">
    <property type="component" value="Unassembled WGS sequence"/>
</dbReference>
<dbReference type="InterPro" id="IPR051240">
    <property type="entry name" value="Mito_RNA-Proc/Resp"/>
</dbReference>
<dbReference type="PANTHER" id="PTHR47933">
    <property type="entry name" value="PENTATRICOPEPTIDE REPEAT-CONTAINING PROTEIN 1, MITOCHONDRIAL"/>
    <property type="match status" value="1"/>
</dbReference>
<dbReference type="Pfam" id="PF13041">
    <property type="entry name" value="PPR_2"/>
    <property type="match status" value="2"/>
</dbReference>
<dbReference type="eggNOG" id="KOG4197">
    <property type="taxonomic scope" value="Eukaryota"/>
</dbReference>
<comment type="similarity">
    <text evidence="1">Belongs to the PPR family. P subfamily.</text>
</comment>
<dbReference type="Pfam" id="PF12854">
    <property type="entry name" value="PPR_1"/>
    <property type="match status" value="1"/>
</dbReference>
<name>A0A022Q9K6_ERYGU</name>
<evidence type="ECO:0000256" key="1">
    <source>
        <dbReference type="ARBA" id="ARBA00007626"/>
    </source>
</evidence>
<dbReference type="EMBL" id="KI632130">
    <property type="protein sequence ID" value="EYU24284.1"/>
    <property type="molecule type" value="Genomic_DNA"/>
</dbReference>
<dbReference type="NCBIfam" id="TIGR00756">
    <property type="entry name" value="PPR"/>
    <property type="match status" value="5"/>
</dbReference>
<dbReference type="OrthoDB" id="185373at2759"/>
<feature type="repeat" description="PPR" evidence="3">
    <location>
        <begin position="395"/>
        <end position="429"/>
    </location>
</feature>
<dbReference type="InterPro" id="IPR011990">
    <property type="entry name" value="TPR-like_helical_dom_sf"/>
</dbReference>
<evidence type="ECO:0000256" key="2">
    <source>
        <dbReference type="ARBA" id="ARBA00022737"/>
    </source>
</evidence>
<dbReference type="InterPro" id="IPR002885">
    <property type="entry name" value="PPR_rpt"/>
</dbReference>
<evidence type="ECO:0008006" key="6">
    <source>
        <dbReference type="Google" id="ProtNLM"/>
    </source>
</evidence>
<feature type="repeat" description="PPR" evidence="3">
    <location>
        <begin position="290"/>
        <end position="324"/>
    </location>
</feature>
<dbReference type="Gene3D" id="1.25.40.10">
    <property type="entry name" value="Tetratricopeptide repeat domain"/>
    <property type="match status" value="3"/>
</dbReference>
<protein>
    <recommendedName>
        <fullName evidence="6">Pentacotripeptide-repeat region of PRORP domain-containing protein</fullName>
    </recommendedName>
</protein>
<feature type="repeat" description="PPR" evidence="3">
    <location>
        <begin position="360"/>
        <end position="394"/>
    </location>
</feature>
<dbReference type="PANTHER" id="PTHR47933:SF30">
    <property type="entry name" value="PENTATRICOPEPTIDE REPEAT (PPR) SUPERFAMILY PROTEIN"/>
    <property type="match status" value="1"/>
</dbReference>
<gene>
    <name evidence="4" type="ORF">MIMGU_mgv1a005217mg</name>
</gene>
<dbReference type="PhylomeDB" id="A0A022Q9K6"/>
<keyword evidence="2" id="KW-0677">Repeat</keyword>
<feature type="repeat" description="PPR" evidence="3">
    <location>
        <begin position="255"/>
        <end position="289"/>
    </location>
</feature>
<dbReference type="PROSITE" id="PS51375">
    <property type="entry name" value="PPR"/>
    <property type="match status" value="6"/>
</dbReference>
<dbReference type="Pfam" id="PF01535">
    <property type="entry name" value="PPR"/>
    <property type="match status" value="3"/>
</dbReference>
<feature type="repeat" description="PPR" evidence="3">
    <location>
        <begin position="147"/>
        <end position="181"/>
    </location>
</feature>
<evidence type="ECO:0000313" key="5">
    <source>
        <dbReference type="Proteomes" id="UP000030748"/>
    </source>
</evidence>
<dbReference type="AlphaFoldDB" id="A0A022Q9K6"/>
<accession>A0A022Q9K6</accession>